<gene>
    <name evidence="1" type="ORF">EV659_107124</name>
</gene>
<name>A0A4R2PE40_RHOSA</name>
<sequence length="274" mass="28870">MTEHRLPHQRPRRVAFNAWTYGVLAGMAWLVAGLATPAASAEPTEVTVRVIAKGAKFIGSGMGGVAVRLEDADSGQILAQGRTAGTTGDTDRIMSRGLTHAQSRATPDAAHFTATLELDAPRRVRLVATGPVAQPQARTTVTATQWIVPGRHLTGGGGWVVEMPGLVVNLMSPAPAISHPAGEPIRLDAKVMMMCGCPITPDGLWDAADVEVVATVLRDGKPVARVPLDYANSPSRFAAPYTPEAAGTYELIVHAYQPGNGNTGLDRTGLWVTE</sequence>
<accession>A0A4R2PE40</accession>
<keyword evidence="2" id="KW-1185">Reference proteome</keyword>
<protein>
    <submittedName>
        <fullName evidence="1">Uncharacterized protein</fullName>
    </submittedName>
</protein>
<dbReference type="AlphaFoldDB" id="A0A4R2PE40"/>
<proteinExistence type="predicted"/>
<dbReference type="InParanoid" id="A0A4R2PE40"/>
<organism evidence="1 2">
    <name type="scientific">Rhodothalassium salexigens DSM 2132</name>
    <dbReference type="NCBI Taxonomy" id="1188247"/>
    <lineage>
        <taxon>Bacteria</taxon>
        <taxon>Pseudomonadati</taxon>
        <taxon>Pseudomonadota</taxon>
        <taxon>Alphaproteobacteria</taxon>
        <taxon>Rhodothalassiales</taxon>
        <taxon>Rhodothalassiaceae</taxon>
        <taxon>Rhodothalassium</taxon>
    </lineage>
</organism>
<reference evidence="1 2" key="1">
    <citation type="submission" date="2019-03" db="EMBL/GenBank/DDBJ databases">
        <title>Genomic Encyclopedia of Type Strains, Phase IV (KMG-IV): sequencing the most valuable type-strain genomes for metagenomic binning, comparative biology and taxonomic classification.</title>
        <authorList>
            <person name="Goeker M."/>
        </authorList>
    </citation>
    <scope>NUCLEOTIDE SEQUENCE [LARGE SCALE GENOMIC DNA]</scope>
    <source>
        <strain evidence="1 2">DSM 2132</strain>
    </source>
</reference>
<evidence type="ECO:0000313" key="1">
    <source>
        <dbReference type="EMBL" id="TCP33513.1"/>
    </source>
</evidence>
<evidence type="ECO:0000313" key="2">
    <source>
        <dbReference type="Proteomes" id="UP000295399"/>
    </source>
</evidence>
<dbReference type="EMBL" id="SLXO01000007">
    <property type="protein sequence ID" value="TCP33513.1"/>
    <property type="molecule type" value="Genomic_DNA"/>
</dbReference>
<comment type="caution">
    <text evidence="1">The sequence shown here is derived from an EMBL/GenBank/DDBJ whole genome shotgun (WGS) entry which is preliminary data.</text>
</comment>
<dbReference type="Proteomes" id="UP000295399">
    <property type="component" value="Unassembled WGS sequence"/>
</dbReference>